<comment type="caution">
    <text evidence="1">The sequence shown here is derived from an EMBL/GenBank/DDBJ whole genome shotgun (WGS) entry which is preliminary data.</text>
</comment>
<name>A0ABR5SJY0_9BACT</name>
<dbReference type="EMBL" id="LNQR01000057">
    <property type="protein sequence ID" value="KWT86060.1"/>
    <property type="molecule type" value="Genomic_DNA"/>
</dbReference>
<reference evidence="1 2" key="1">
    <citation type="submission" date="2015-11" db="EMBL/GenBank/DDBJ databases">
        <authorList>
            <person name="Lin W."/>
        </authorList>
    </citation>
    <scope>NUCLEOTIDE SEQUENCE [LARGE SCALE GENOMIC DNA]</scope>
    <source>
        <strain evidence="1 2">HCH-1</strain>
    </source>
</reference>
<protein>
    <recommendedName>
        <fullName evidence="3">Bacterial repeat domain-containing protein</fullName>
    </recommendedName>
</protein>
<accession>A0ABR5SJY0</accession>
<organism evidence="1 2">
    <name type="scientific">Candidatus Magnetominusculus xianensis</name>
    <dbReference type="NCBI Taxonomy" id="1748249"/>
    <lineage>
        <taxon>Bacteria</taxon>
        <taxon>Pseudomonadati</taxon>
        <taxon>Nitrospirota</taxon>
        <taxon>Nitrospiria</taxon>
        <taxon>Nitrospirales</taxon>
        <taxon>Nitrospiraceae</taxon>
        <taxon>Candidatus Magnetominusculus</taxon>
    </lineage>
</organism>
<evidence type="ECO:0008006" key="3">
    <source>
        <dbReference type="Google" id="ProtNLM"/>
    </source>
</evidence>
<dbReference type="RefSeq" id="WP_085052170.1">
    <property type="nucleotide sequence ID" value="NZ_LNQR01000057.1"/>
</dbReference>
<proteinExistence type="predicted"/>
<keyword evidence="2" id="KW-1185">Reference proteome</keyword>
<evidence type="ECO:0000313" key="1">
    <source>
        <dbReference type="EMBL" id="KWT86060.1"/>
    </source>
</evidence>
<sequence>MKKRIYPIIKPILNSVLLLAFAVILPLYARAAATYTVYITIAGTGGGTITPSSGTITWSGSTGTTTANADDTVYYFVEPSLGSSFQSWSGCASVSDNGTCTYTFSTDNRTLTLTYGGSSTYVLTVKKTGFGSGTIVPSVGSLSWSSSTGTATYNSNQTIALYPVADNTSRFSFWQDCDSVSDNGTCSITLRSNATLKARFSGYHNVTYGFPYLHTSSSAVVYCMLANFSTDKATADSFVVLSNAQQTATQIPYELPSTFTIPNGRTAMLTFSNQRVYSRVQDNATASDNGTISDNTSLNIANDTCVDCSYGARISWTSALATMTSGVDCLSLPMACFQGTTLPKRNMVGYYCSDDSTSGPGGKPNLIGY</sequence>
<dbReference type="Proteomes" id="UP000060487">
    <property type="component" value="Unassembled WGS sequence"/>
</dbReference>
<evidence type="ECO:0000313" key="2">
    <source>
        <dbReference type="Proteomes" id="UP000060487"/>
    </source>
</evidence>
<gene>
    <name evidence="1" type="ORF">ASN18_1547</name>
</gene>